<keyword evidence="2" id="KW-0813">Transport</keyword>
<comment type="caution">
    <text evidence="10">The sequence shown here is derived from an EMBL/GenBank/DDBJ whole genome shotgun (WGS) entry which is preliminary data.</text>
</comment>
<gene>
    <name evidence="10" type="ORF">M5K25_015607</name>
</gene>
<keyword evidence="7" id="KW-0539">Nucleus</keyword>
<feature type="region of interest" description="Disordered" evidence="8">
    <location>
        <begin position="165"/>
        <end position="195"/>
    </location>
</feature>
<protein>
    <submittedName>
        <fullName evidence="10">Uncharacterized protein</fullName>
    </submittedName>
</protein>
<name>A0ABD0UY45_DENTH</name>
<feature type="region of interest" description="Disordered" evidence="8">
    <location>
        <begin position="830"/>
        <end position="862"/>
    </location>
</feature>
<keyword evidence="9" id="KW-1133">Transmembrane helix</keyword>
<evidence type="ECO:0000313" key="10">
    <source>
        <dbReference type="EMBL" id="KAL0915206.1"/>
    </source>
</evidence>
<keyword evidence="3" id="KW-0509">mRNA transport</keyword>
<evidence type="ECO:0000256" key="1">
    <source>
        <dbReference type="ARBA" id="ARBA00004567"/>
    </source>
</evidence>
<evidence type="ECO:0000313" key="11">
    <source>
        <dbReference type="Proteomes" id="UP001552299"/>
    </source>
</evidence>
<evidence type="ECO:0000256" key="3">
    <source>
        <dbReference type="ARBA" id="ARBA00022816"/>
    </source>
</evidence>
<evidence type="ECO:0000256" key="7">
    <source>
        <dbReference type="ARBA" id="ARBA00023242"/>
    </source>
</evidence>
<dbReference type="PANTHER" id="PTHR13257">
    <property type="entry name" value="NUCLEOPORIN NUP84-RELATED"/>
    <property type="match status" value="1"/>
</dbReference>
<keyword evidence="9" id="KW-0472">Membrane</keyword>
<accession>A0ABD0UY45</accession>
<feature type="region of interest" description="Disordered" evidence="8">
    <location>
        <begin position="1137"/>
        <end position="1209"/>
    </location>
</feature>
<feature type="region of interest" description="Disordered" evidence="8">
    <location>
        <begin position="208"/>
        <end position="228"/>
    </location>
</feature>
<reference evidence="10 11" key="1">
    <citation type="journal article" date="2024" name="Plant Biotechnol. J.">
        <title>Dendrobium thyrsiflorum genome and its molecular insights into genes involved in important horticultural traits.</title>
        <authorList>
            <person name="Chen B."/>
            <person name="Wang J.Y."/>
            <person name="Zheng P.J."/>
            <person name="Li K.L."/>
            <person name="Liang Y.M."/>
            <person name="Chen X.F."/>
            <person name="Zhang C."/>
            <person name="Zhao X."/>
            <person name="He X."/>
            <person name="Zhang G.Q."/>
            <person name="Liu Z.J."/>
            <person name="Xu Q."/>
        </authorList>
    </citation>
    <scope>NUCLEOTIDE SEQUENCE [LARGE SCALE GENOMIC DNA]</scope>
    <source>
        <strain evidence="10">GZMU011</strain>
    </source>
</reference>
<feature type="compositionally biased region" description="Polar residues" evidence="8">
    <location>
        <begin position="357"/>
        <end position="371"/>
    </location>
</feature>
<evidence type="ECO:0000256" key="6">
    <source>
        <dbReference type="ARBA" id="ARBA00023132"/>
    </source>
</evidence>
<feature type="compositionally biased region" description="Polar residues" evidence="8">
    <location>
        <begin position="1231"/>
        <end position="1247"/>
    </location>
</feature>
<dbReference type="Proteomes" id="UP001552299">
    <property type="component" value="Unassembled WGS sequence"/>
</dbReference>
<keyword evidence="11" id="KW-1185">Reference proteome</keyword>
<organism evidence="10 11">
    <name type="scientific">Dendrobium thyrsiflorum</name>
    <name type="common">Pinecone-like raceme dendrobium</name>
    <name type="synonym">Orchid</name>
    <dbReference type="NCBI Taxonomy" id="117978"/>
    <lineage>
        <taxon>Eukaryota</taxon>
        <taxon>Viridiplantae</taxon>
        <taxon>Streptophyta</taxon>
        <taxon>Embryophyta</taxon>
        <taxon>Tracheophyta</taxon>
        <taxon>Spermatophyta</taxon>
        <taxon>Magnoliopsida</taxon>
        <taxon>Liliopsida</taxon>
        <taxon>Asparagales</taxon>
        <taxon>Orchidaceae</taxon>
        <taxon>Epidendroideae</taxon>
        <taxon>Malaxideae</taxon>
        <taxon>Dendrobiinae</taxon>
        <taxon>Dendrobium</taxon>
    </lineage>
</organism>
<dbReference type="GO" id="GO:0005643">
    <property type="term" value="C:nuclear pore"/>
    <property type="evidence" value="ECO:0007669"/>
    <property type="project" value="UniProtKB-SubCell"/>
</dbReference>
<dbReference type="EMBL" id="JANQDX010000012">
    <property type="protein sequence ID" value="KAL0915206.1"/>
    <property type="molecule type" value="Genomic_DNA"/>
</dbReference>
<feature type="transmembrane region" description="Helical" evidence="9">
    <location>
        <begin position="1365"/>
        <end position="1387"/>
    </location>
</feature>
<feature type="region of interest" description="Disordered" evidence="8">
    <location>
        <begin position="563"/>
        <end position="584"/>
    </location>
</feature>
<keyword evidence="9" id="KW-0812">Transmembrane</keyword>
<feature type="region of interest" description="Disordered" evidence="8">
    <location>
        <begin position="629"/>
        <end position="648"/>
    </location>
</feature>
<feature type="compositionally biased region" description="Acidic residues" evidence="8">
    <location>
        <begin position="483"/>
        <end position="495"/>
    </location>
</feature>
<dbReference type="GO" id="GO:0051028">
    <property type="term" value="P:mRNA transport"/>
    <property type="evidence" value="ECO:0007669"/>
    <property type="project" value="UniProtKB-KW"/>
</dbReference>
<evidence type="ECO:0000256" key="4">
    <source>
        <dbReference type="ARBA" id="ARBA00022927"/>
    </source>
</evidence>
<comment type="subcellular location">
    <subcellularLocation>
        <location evidence="1">Nucleus</location>
        <location evidence="1">Nuclear pore complex</location>
    </subcellularLocation>
</comment>
<evidence type="ECO:0000256" key="8">
    <source>
        <dbReference type="SAM" id="MobiDB-lite"/>
    </source>
</evidence>
<keyword evidence="5" id="KW-0811">Translocation</keyword>
<keyword evidence="6" id="KW-0906">Nuclear pore complex</keyword>
<feature type="region of interest" description="Disordered" evidence="8">
    <location>
        <begin position="329"/>
        <end position="495"/>
    </location>
</feature>
<dbReference type="InterPro" id="IPR037700">
    <property type="entry name" value="NUP88/NUP82"/>
</dbReference>
<feature type="region of interest" description="Disordered" evidence="8">
    <location>
        <begin position="1223"/>
        <end position="1255"/>
    </location>
</feature>
<dbReference type="GO" id="GO:0015031">
    <property type="term" value="P:protein transport"/>
    <property type="evidence" value="ECO:0007669"/>
    <property type="project" value="UniProtKB-KW"/>
</dbReference>
<feature type="compositionally biased region" description="Basic and acidic residues" evidence="8">
    <location>
        <begin position="333"/>
        <end position="344"/>
    </location>
</feature>
<evidence type="ECO:0000256" key="9">
    <source>
        <dbReference type="SAM" id="Phobius"/>
    </source>
</evidence>
<keyword evidence="4" id="KW-0653">Protein transport</keyword>
<feature type="region of interest" description="Disordered" evidence="8">
    <location>
        <begin position="691"/>
        <end position="717"/>
    </location>
</feature>
<evidence type="ECO:0000256" key="2">
    <source>
        <dbReference type="ARBA" id="ARBA00022448"/>
    </source>
</evidence>
<evidence type="ECO:0000256" key="5">
    <source>
        <dbReference type="ARBA" id="ARBA00023010"/>
    </source>
</evidence>
<dbReference type="PANTHER" id="PTHR13257:SF0">
    <property type="entry name" value="NUCLEAR PORE COMPLEX PROTEIN NUP88"/>
    <property type="match status" value="1"/>
</dbReference>
<feature type="compositionally biased region" description="Basic and acidic residues" evidence="8">
    <location>
        <begin position="634"/>
        <end position="644"/>
    </location>
</feature>
<feature type="transmembrane region" description="Helical" evidence="9">
    <location>
        <begin position="1337"/>
        <end position="1358"/>
    </location>
</feature>
<sequence>MPQCISTSAILHFPSNTILQDISTLTDDPPTCRVSTMDLRNTPFTVQLGRGASIQLANATINTGNSGATIQFGELQFPIATASAAAVPVYDMDTEGPAGRPYAADVAARHVHPPPRRPQPAEVITANEFPHRRISVFKRLSNSETPTTRRVVVGKQISVLPTSTTTLPIGLSMPGRNDAEASSSGGRPSRRQRRRMNAELRAQQLLQVHPSTQSAQEPEASVPTQNKFTNLKWVKRNSSTGELKQSFWEQQPQAPIPQKKKEPETLSGRVHRVLKTVKERGLVKKKYQRPLVIEARRTPSRELPSLVTRGKFKQNLQEAYRGVTLGPRVQESAAERAQQKDKQIWRPRPHERRALGKQTSMGVTSSAALTNKSHKKWIPKKVPFDNPLDGRHPGESSRGSHHQPIASSQEEASFDRSPRIEDDEPEIQWKRRSGIRKREDDENDEETMRVEVVYMVEHDDEPPPLRVYRRQHGAGSTAGRDEDSSENEEEEEFEENPLFADAATLAEAQRQMHRQMKAKDKEIAHLNAKVTEMMTQMTMMMQMIQINITANPIPVQQTNHQATSSLANPPAHHVPQVSGVRGSHEGGIENDRLIRQPTPQNVASTSEPVTVAQLETIINEKIKAVVTSSSIPPTKEERTEKKQTQGEQWETAISKKTTKMLKQLEGVPGVKWKSPTEPVLDLKVLPLAQTSTFKQRPNQADSSKSGKEKSPKRKTKLKKLKEKMTATQRAIDSLDEYYQTVRRPIKLADFMSELKAAEAEEADEELFSVETCRVISVTPVAPIKDKYVNELVVEICLATSSMDYSSEEDLYFPREVESEHDITSQMEHVQLEGDSEPDERKNVPHLGSDTEEEDVTSTKSQKVCQSTAKKKKKVEYSDSDYDYESTYASTVQCVFSRRIGSLSISDSVFVVTRIPMQHFKEITPREVYNVKELITFYVPPHRKRGGPGSLFYKAGEREEETNCDWFHRLVDSGELIPTRMPTYNTKNIRRMLRRQANTRYSHRFKASSSSIHQALKVKKENFCGYTIQQVKLERRKLFCSLKLKVTSIPSFVKPAKAESRGQKVRKISDKSMKTNQASLGATWKSLHVGIARFDRACLYSLCQEIVGCGKIFPIGNPLLPALWKEYERDCAGGLSMTGASTTGASSKKDGVYSDTPDPPAGGDSLAADVSPGQYDEEGSVGKSVSTKEDPASGIGDGITTGARERRSPYDKRLAASKALHRIAPPLPGRTNVHNQQTKNPTRNNSSLIPGRAGDKYPISVKGSASSYERSSMLFDLSSDLERAEQEFYLQPELGRIQNTVSFCPIAFSFGGQHLWERFSVADGLLPVLLGTGLIPRFLAVLQPLAFCGWLAILYFYVIKSLRQEVFILYSNGSLYILCPIVPFGSLMHVKEIYKDAHIGLDSSNPTVARNSGLAITWLEATFPELVERKMEEESVFLLRAHPYTPIEASLALQKDTSDIVFERDLLYTLPMEKKLMSPMFQLQVVKASQ</sequence>
<feature type="region of interest" description="Disordered" evidence="8">
    <location>
        <begin position="246"/>
        <end position="265"/>
    </location>
</feature>
<proteinExistence type="predicted"/>
<feature type="compositionally biased region" description="Polar residues" evidence="8">
    <location>
        <begin position="691"/>
        <end position="703"/>
    </location>
</feature>